<protein>
    <submittedName>
        <fullName evidence="1">Uncharacterized protein</fullName>
    </submittedName>
</protein>
<gene>
    <name evidence="1" type="ORF">KB584_06605</name>
</gene>
<sequence length="98" mass="10983">MHRGTTPINIFRTDVDLTNASVLFITYKQNGKVVLEKSIDEVKIQKNIVSVYLSQKDTLLFTEGIVTIQIRAKFSDGSVIASSLIRTNAREILKEGEI</sequence>
<dbReference type="RefSeq" id="WP_150861036.1">
    <property type="nucleotide sequence ID" value="NZ_JAGQEX010000011.1"/>
</dbReference>
<dbReference type="EMBL" id="JAGQEX010000011">
    <property type="protein sequence ID" value="MDV5977133.1"/>
    <property type="molecule type" value="Genomic_DNA"/>
</dbReference>
<comment type="caution">
    <text evidence="1">The sequence shown here is derived from an EMBL/GenBank/DDBJ whole genome shotgun (WGS) entry which is preliminary data.</text>
</comment>
<evidence type="ECO:0000313" key="2">
    <source>
        <dbReference type="Proteomes" id="UP001186118"/>
    </source>
</evidence>
<proteinExistence type="predicted"/>
<name>A0AAE4TRM6_STRCB</name>
<dbReference type="AlphaFoldDB" id="A0AAE4TRM6"/>
<accession>A0AAE4TRM6</accession>
<dbReference type="Proteomes" id="UP001186118">
    <property type="component" value="Unassembled WGS sequence"/>
</dbReference>
<reference evidence="1" key="1">
    <citation type="submission" date="2021-04" db="EMBL/GenBank/DDBJ databases">
        <title>Draft genomes of 20 S. canis strains.</title>
        <authorList>
            <person name="Pagnossin D."/>
            <person name="Weir W."/>
            <person name="Smith A."/>
            <person name="Ure R."/>
            <person name="Oravcova K."/>
        </authorList>
    </citation>
    <scope>NUCLEOTIDE SEQUENCE</scope>
    <source>
        <strain evidence="1">284</strain>
    </source>
</reference>
<evidence type="ECO:0000313" key="1">
    <source>
        <dbReference type="EMBL" id="MDV5977133.1"/>
    </source>
</evidence>
<organism evidence="1 2">
    <name type="scientific">Streptococcus canis</name>
    <dbReference type="NCBI Taxonomy" id="1329"/>
    <lineage>
        <taxon>Bacteria</taxon>
        <taxon>Bacillati</taxon>
        <taxon>Bacillota</taxon>
        <taxon>Bacilli</taxon>
        <taxon>Lactobacillales</taxon>
        <taxon>Streptococcaceae</taxon>
        <taxon>Streptococcus</taxon>
    </lineage>
</organism>